<name>F6T7G8_CIOIN</name>
<organism evidence="2 3">
    <name type="scientific">Ciona intestinalis</name>
    <name type="common">Transparent sea squirt</name>
    <name type="synonym">Ascidia intestinalis</name>
    <dbReference type="NCBI Taxonomy" id="7719"/>
    <lineage>
        <taxon>Eukaryota</taxon>
        <taxon>Metazoa</taxon>
        <taxon>Chordata</taxon>
        <taxon>Tunicata</taxon>
        <taxon>Ascidiacea</taxon>
        <taxon>Phlebobranchia</taxon>
        <taxon>Cionidae</taxon>
        <taxon>Ciona</taxon>
    </lineage>
</organism>
<sequence>RQRSNTDVDRILDDVISPTRFTLPKDTTRQNNRNDGPKLKRSATVGTVEHTKQSSHSPKPVASNSEWNSVNIVEDNVFAAATPPVKKRGSASKLDLSRDKVTSKPPKAKTPSKSESFRVKTKSSESCVVTSDATLAPKTVVSPNSVSRAKKPLWEDLKQTDLVIVEKDSLGTSPTLRQDIYSEPAKRSTPIKQKSGENDTKFEPNFSSGEPKFSTKRNRKENIADTDINYSAEEAIDTFRRLSEEIDSIKERGFRP</sequence>
<feature type="region of interest" description="Disordered" evidence="1">
    <location>
        <begin position="19"/>
        <end position="66"/>
    </location>
</feature>
<feature type="compositionally biased region" description="Polar residues" evidence="1">
    <location>
        <begin position="54"/>
        <end position="66"/>
    </location>
</feature>
<feature type="region of interest" description="Disordered" evidence="1">
    <location>
        <begin position="174"/>
        <end position="220"/>
    </location>
</feature>
<evidence type="ECO:0000313" key="2">
    <source>
        <dbReference type="Ensembl" id="ENSCINP00000003737.3"/>
    </source>
</evidence>
<evidence type="ECO:0000256" key="1">
    <source>
        <dbReference type="SAM" id="MobiDB-lite"/>
    </source>
</evidence>
<reference evidence="3" key="1">
    <citation type="journal article" date="2002" name="Science">
        <title>The draft genome of Ciona intestinalis: insights into chordate and vertebrate origins.</title>
        <authorList>
            <person name="Dehal P."/>
            <person name="Satou Y."/>
            <person name="Campbell R.K."/>
            <person name="Chapman J."/>
            <person name="Degnan B."/>
            <person name="De Tomaso A."/>
            <person name="Davidson B."/>
            <person name="Di Gregorio A."/>
            <person name="Gelpke M."/>
            <person name="Goodstein D.M."/>
            <person name="Harafuji N."/>
            <person name="Hastings K.E."/>
            <person name="Ho I."/>
            <person name="Hotta K."/>
            <person name="Huang W."/>
            <person name="Kawashima T."/>
            <person name="Lemaire P."/>
            <person name="Martinez D."/>
            <person name="Meinertzhagen I.A."/>
            <person name="Necula S."/>
            <person name="Nonaka M."/>
            <person name="Putnam N."/>
            <person name="Rash S."/>
            <person name="Saiga H."/>
            <person name="Satake M."/>
            <person name="Terry A."/>
            <person name="Yamada L."/>
            <person name="Wang H.G."/>
            <person name="Awazu S."/>
            <person name="Azumi K."/>
            <person name="Boore J."/>
            <person name="Branno M."/>
            <person name="Chin-Bow S."/>
            <person name="DeSantis R."/>
            <person name="Doyle S."/>
            <person name="Francino P."/>
            <person name="Keys D.N."/>
            <person name="Haga S."/>
            <person name="Hayashi H."/>
            <person name="Hino K."/>
            <person name="Imai K.S."/>
            <person name="Inaba K."/>
            <person name="Kano S."/>
            <person name="Kobayashi K."/>
            <person name="Kobayashi M."/>
            <person name="Lee B.I."/>
            <person name="Makabe K.W."/>
            <person name="Manohar C."/>
            <person name="Matassi G."/>
            <person name="Medina M."/>
            <person name="Mochizuki Y."/>
            <person name="Mount S."/>
            <person name="Morishita T."/>
            <person name="Miura S."/>
            <person name="Nakayama A."/>
            <person name="Nishizaka S."/>
            <person name="Nomoto H."/>
            <person name="Ohta F."/>
            <person name="Oishi K."/>
            <person name="Rigoutsos I."/>
            <person name="Sano M."/>
            <person name="Sasaki A."/>
            <person name="Sasakura Y."/>
            <person name="Shoguchi E."/>
            <person name="Shin-i T."/>
            <person name="Spagnuolo A."/>
            <person name="Stainier D."/>
            <person name="Suzuki M.M."/>
            <person name="Tassy O."/>
            <person name="Takatori N."/>
            <person name="Tokuoka M."/>
            <person name="Yagi K."/>
            <person name="Yoshizaki F."/>
            <person name="Wada S."/>
            <person name="Zhang C."/>
            <person name="Hyatt P.D."/>
            <person name="Larimer F."/>
            <person name="Detter C."/>
            <person name="Doggett N."/>
            <person name="Glavina T."/>
            <person name="Hawkins T."/>
            <person name="Richardson P."/>
            <person name="Lucas S."/>
            <person name="Kohara Y."/>
            <person name="Levine M."/>
            <person name="Satoh N."/>
            <person name="Rokhsar D.S."/>
        </authorList>
    </citation>
    <scope>NUCLEOTIDE SEQUENCE [LARGE SCALE GENOMIC DNA]</scope>
</reference>
<dbReference type="Proteomes" id="UP000008144">
    <property type="component" value="Chromosome 9"/>
</dbReference>
<feature type="compositionally biased region" description="Low complexity" evidence="1">
    <location>
        <begin position="103"/>
        <end position="114"/>
    </location>
</feature>
<keyword evidence="3" id="KW-1185">Reference proteome</keyword>
<dbReference type="Ensembl" id="ENSCINT00000003737.3">
    <property type="protein sequence ID" value="ENSCINP00000003737.3"/>
    <property type="gene ID" value="ENSCING00000001848.3"/>
</dbReference>
<evidence type="ECO:0000313" key="3">
    <source>
        <dbReference type="Proteomes" id="UP000008144"/>
    </source>
</evidence>
<dbReference type="EMBL" id="EAAA01002873">
    <property type="status" value="NOT_ANNOTATED_CDS"/>
    <property type="molecule type" value="Genomic_DNA"/>
</dbReference>
<dbReference type="HOGENOM" id="CLU_1087886_0_0_1"/>
<reference evidence="2" key="3">
    <citation type="submission" date="2025-08" db="UniProtKB">
        <authorList>
            <consortium name="Ensembl"/>
        </authorList>
    </citation>
    <scope>IDENTIFICATION</scope>
</reference>
<accession>F6T7G8</accession>
<reference evidence="2" key="4">
    <citation type="submission" date="2025-09" db="UniProtKB">
        <authorList>
            <consortium name="Ensembl"/>
        </authorList>
    </citation>
    <scope>IDENTIFICATION</scope>
</reference>
<proteinExistence type="predicted"/>
<reference evidence="2" key="2">
    <citation type="journal article" date="2008" name="Genome Biol.">
        <title>Improved genome assembly and evidence-based global gene model set for the chordate Ciona intestinalis: new insight into intron and operon populations.</title>
        <authorList>
            <person name="Satou Y."/>
            <person name="Mineta K."/>
            <person name="Ogasawara M."/>
            <person name="Sasakura Y."/>
            <person name="Shoguchi E."/>
            <person name="Ueno K."/>
            <person name="Yamada L."/>
            <person name="Matsumoto J."/>
            <person name="Wasserscheid J."/>
            <person name="Dewar K."/>
            <person name="Wiley G.B."/>
            <person name="Macmil S.L."/>
            <person name="Roe B.A."/>
            <person name="Zeller R.W."/>
            <person name="Hastings K.E."/>
            <person name="Lemaire P."/>
            <person name="Lindquist E."/>
            <person name="Endo T."/>
            <person name="Hotta K."/>
            <person name="Inaba K."/>
        </authorList>
    </citation>
    <scope>NUCLEOTIDE SEQUENCE [LARGE SCALE GENOMIC DNA]</scope>
    <source>
        <strain evidence="2">wild type</strain>
    </source>
</reference>
<protein>
    <submittedName>
        <fullName evidence="2">Uncharacterized protein</fullName>
    </submittedName>
</protein>
<dbReference type="AlphaFoldDB" id="F6T7G8"/>
<dbReference type="InParanoid" id="F6T7G8"/>
<feature type="region of interest" description="Disordered" evidence="1">
    <location>
        <begin position="81"/>
        <end position="123"/>
    </location>
</feature>